<dbReference type="STRING" id="1231657.A0A1Y1YBU7"/>
<sequence length="358" mass="41965">MDGLYAALNLSSREIRLFDLLPKATNDGEVRGVFRYRTLSSQASYTALSYTWGDPTDVRQIKVNGKSVDVRKNLWDILHQQSSLISEPKRFWIDALCIDQSNVHERNHQVNLMKDIYVSSEEVYVWLGAQSDNSGVAMDYVKRKAAQGLKPKGLGFQSIWTREEGKALRDLCERPYWRRMWVIQEIVHAKKIIVWCGLQSFTWDCVESLYLKLKRLQDTHWFPHHEFAIEVLQSSAAVMVWQRAHYKHPETPTPSLRALIEVYRHWQCADIRDKVFALVSMASPQTTVSPQYSQSARDVYFAVCEKHPDAGWDFENMLSQVLGLSEKDTKLSRRDLIEYKVHPPEMWFFQRRLKEDYW</sequence>
<accession>A0A1Y1YBU7</accession>
<dbReference type="Proteomes" id="UP000193144">
    <property type="component" value="Unassembled WGS sequence"/>
</dbReference>
<dbReference type="EMBL" id="MCFA01000277">
    <property type="protein sequence ID" value="ORX95479.1"/>
    <property type="molecule type" value="Genomic_DNA"/>
</dbReference>
<organism evidence="2 3">
    <name type="scientific">Clohesyomyces aquaticus</name>
    <dbReference type="NCBI Taxonomy" id="1231657"/>
    <lineage>
        <taxon>Eukaryota</taxon>
        <taxon>Fungi</taxon>
        <taxon>Dikarya</taxon>
        <taxon>Ascomycota</taxon>
        <taxon>Pezizomycotina</taxon>
        <taxon>Dothideomycetes</taxon>
        <taxon>Pleosporomycetidae</taxon>
        <taxon>Pleosporales</taxon>
        <taxon>Lindgomycetaceae</taxon>
        <taxon>Clohesyomyces</taxon>
    </lineage>
</organism>
<dbReference type="InterPro" id="IPR010730">
    <property type="entry name" value="HET"/>
</dbReference>
<comment type="caution">
    <text evidence="2">The sequence shown here is derived from an EMBL/GenBank/DDBJ whole genome shotgun (WGS) entry which is preliminary data.</text>
</comment>
<dbReference type="Pfam" id="PF06985">
    <property type="entry name" value="HET"/>
    <property type="match status" value="1"/>
</dbReference>
<dbReference type="InterPro" id="IPR052895">
    <property type="entry name" value="HetReg/Transcr_Mod"/>
</dbReference>
<feature type="domain" description="Heterokaryon incompatibility" evidence="1">
    <location>
        <begin position="45"/>
        <end position="185"/>
    </location>
</feature>
<evidence type="ECO:0000313" key="3">
    <source>
        <dbReference type="Proteomes" id="UP000193144"/>
    </source>
</evidence>
<name>A0A1Y1YBU7_9PLEO</name>
<reference evidence="2 3" key="1">
    <citation type="submission" date="2016-07" db="EMBL/GenBank/DDBJ databases">
        <title>Pervasive Adenine N6-methylation of Active Genes in Fungi.</title>
        <authorList>
            <consortium name="DOE Joint Genome Institute"/>
            <person name="Mondo S.J."/>
            <person name="Dannebaum R.O."/>
            <person name="Kuo R.C."/>
            <person name="Labutti K."/>
            <person name="Haridas S."/>
            <person name="Kuo A."/>
            <person name="Salamov A."/>
            <person name="Ahrendt S.R."/>
            <person name="Lipzen A."/>
            <person name="Sullivan W."/>
            <person name="Andreopoulos W.B."/>
            <person name="Clum A."/>
            <person name="Lindquist E."/>
            <person name="Daum C."/>
            <person name="Ramamoorthy G.K."/>
            <person name="Gryganskyi A."/>
            <person name="Culley D."/>
            <person name="Magnuson J.K."/>
            <person name="James T.Y."/>
            <person name="O'Malley M.A."/>
            <person name="Stajich J.E."/>
            <person name="Spatafora J.W."/>
            <person name="Visel A."/>
            <person name="Grigoriev I.V."/>
        </authorList>
    </citation>
    <scope>NUCLEOTIDE SEQUENCE [LARGE SCALE GENOMIC DNA]</scope>
    <source>
        <strain evidence="2 3">CBS 115471</strain>
    </source>
</reference>
<gene>
    <name evidence="2" type="ORF">BCR34DRAFT_607945</name>
</gene>
<dbReference type="AlphaFoldDB" id="A0A1Y1YBU7"/>
<keyword evidence="3" id="KW-1185">Reference proteome</keyword>
<evidence type="ECO:0000313" key="2">
    <source>
        <dbReference type="EMBL" id="ORX95479.1"/>
    </source>
</evidence>
<protein>
    <submittedName>
        <fullName evidence="2">Heterokaryon incompatibility protein-domain-containing protein</fullName>
    </submittedName>
</protein>
<dbReference type="PANTHER" id="PTHR24148:SF73">
    <property type="entry name" value="HET DOMAIN PROTEIN (AFU_ORTHOLOGUE AFUA_8G01020)"/>
    <property type="match status" value="1"/>
</dbReference>
<dbReference type="PANTHER" id="PTHR24148">
    <property type="entry name" value="ANKYRIN REPEAT DOMAIN-CONTAINING PROTEIN 39 HOMOLOG-RELATED"/>
    <property type="match status" value="1"/>
</dbReference>
<dbReference type="OrthoDB" id="5386682at2759"/>
<evidence type="ECO:0000259" key="1">
    <source>
        <dbReference type="Pfam" id="PF06985"/>
    </source>
</evidence>
<proteinExistence type="predicted"/>